<proteinExistence type="predicted"/>
<dbReference type="OrthoDB" id="2049545at2"/>
<dbReference type="STRING" id="1527.SAMN04489757_11139"/>
<sequence length="250" mass="28081">MFKKLKMIGLMIFCGGMLTGCMQTVDMTGQESNMIAESMAGILLKYDKTYEGDLIYQESKDLRAEIESKEKKSKDLEVTTLTTGGQKANKDKNKSNSDDMVTSGKKAGKTGKSYNLNETIGNKDFKVSFQKYETSKSYHGNISNQAFSIDASDKNQLLIAYFDITNLTKTSQNFNLINSGLEYHLQVDKETTYKPLITLLVNDIQYINLDFAAKETKEAVILFEIPKDIDLSNVEMIVSNKDNSLNVNMK</sequence>
<evidence type="ECO:0000256" key="1">
    <source>
        <dbReference type="ARBA" id="ARBA00022729"/>
    </source>
</evidence>
<dbReference type="PROSITE" id="PS51257">
    <property type="entry name" value="PROKAR_LIPOPROTEIN"/>
    <property type="match status" value="1"/>
</dbReference>
<keyword evidence="5" id="KW-1185">Reference proteome</keyword>
<dbReference type="AlphaFoldDB" id="A0A1I5EWT9"/>
<name>A0A1I5EWT9_9FIRM</name>
<organism evidence="4 5">
    <name type="scientific">Anaerocolumna aminovalerica</name>
    <dbReference type="NCBI Taxonomy" id="1527"/>
    <lineage>
        <taxon>Bacteria</taxon>
        <taxon>Bacillati</taxon>
        <taxon>Bacillota</taxon>
        <taxon>Clostridia</taxon>
        <taxon>Lachnospirales</taxon>
        <taxon>Lachnospiraceae</taxon>
        <taxon>Anaerocolumna</taxon>
    </lineage>
</organism>
<evidence type="ECO:0000313" key="4">
    <source>
        <dbReference type="EMBL" id="SFO15846.1"/>
    </source>
</evidence>
<dbReference type="InterPro" id="IPR029050">
    <property type="entry name" value="Immunoprotect_excell_Ig-like"/>
</dbReference>
<dbReference type="EMBL" id="FOWD01000011">
    <property type="protein sequence ID" value="SFO15846.1"/>
    <property type="molecule type" value="Genomic_DNA"/>
</dbReference>
<feature type="compositionally biased region" description="Basic and acidic residues" evidence="2">
    <location>
        <begin position="88"/>
        <end position="97"/>
    </location>
</feature>
<evidence type="ECO:0000313" key="5">
    <source>
        <dbReference type="Proteomes" id="UP000198806"/>
    </source>
</evidence>
<dbReference type="RefSeq" id="WP_091685942.1">
    <property type="nucleotide sequence ID" value="NZ_BAABFM010000085.1"/>
</dbReference>
<evidence type="ECO:0000256" key="2">
    <source>
        <dbReference type="SAM" id="MobiDB-lite"/>
    </source>
</evidence>
<accession>A0A1I5EWT9</accession>
<protein>
    <recommendedName>
        <fullName evidence="6">DUF4352 domain-containing protein</fullName>
    </recommendedName>
</protein>
<feature type="chain" id="PRO_5038989607" description="DUF4352 domain-containing protein" evidence="3">
    <location>
        <begin position="20"/>
        <end position="250"/>
    </location>
</feature>
<dbReference type="Gene3D" id="2.60.40.1240">
    <property type="match status" value="1"/>
</dbReference>
<dbReference type="Proteomes" id="UP000198806">
    <property type="component" value="Unassembled WGS sequence"/>
</dbReference>
<gene>
    <name evidence="4" type="ORF">SAMN04489757_11139</name>
</gene>
<evidence type="ECO:0000256" key="3">
    <source>
        <dbReference type="SAM" id="SignalP"/>
    </source>
</evidence>
<feature type="signal peptide" evidence="3">
    <location>
        <begin position="1"/>
        <end position="19"/>
    </location>
</feature>
<feature type="compositionally biased region" description="Low complexity" evidence="2">
    <location>
        <begin position="98"/>
        <end position="109"/>
    </location>
</feature>
<feature type="region of interest" description="Disordered" evidence="2">
    <location>
        <begin position="77"/>
        <end position="109"/>
    </location>
</feature>
<keyword evidence="1 3" id="KW-0732">Signal</keyword>
<reference evidence="4 5" key="1">
    <citation type="submission" date="2016-10" db="EMBL/GenBank/DDBJ databases">
        <authorList>
            <person name="de Groot N.N."/>
        </authorList>
    </citation>
    <scope>NUCLEOTIDE SEQUENCE [LARGE SCALE GENOMIC DNA]</scope>
    <source>
        <strain evidence="4 5">DSM 1283</strain>
    </source>
</reference>
<evidence type="ECO:0008006" key="6">
    <source>
        <dbReference type="Google" id="ProtNLM"/>
    </source>
</evidence>